<name>J7S4S4_HUIN7</name>
<dbReference type="InterPro" id="IPR001911">
    <property type="entry name" value="Ribosomal_bS21"/>
</dbReference>
<organism evidence="4 5">
    <name type="scientific">Huiozyma naganishii (strain ATCC MYA-139 / BCRC 22969 / CBS 8797 / KCTC 17520 / NBRC 10181 / NCYC 3082 / Yp74L-3)</name>
    <name type="common">Yeast</name>
    <name type="synonym">Kazachstania naganishii</name>
    <dbReference type="NCBI Taxonomy" id="1071383"/>
    <lineage>
        <taxon>Eukaryota</taxon>
        <taxon>Fungi</taxon>
        <taxon>Dikarya</taxon>
        <taxon>Ascomycota</taxon>
        <taxon>Saccharomycotina</taxon>
        <taxon>Saccharomycetes</taxon>
        <taxon>Saccharomycetales</taxon>
        <taxon>Saccharomycetaceae</taxon>
        <taxon>Huiozyma</taxon>
    </lineage>
</organism>
<evidence type="ECO:0000313" key="5">
    <source>
        <dbReference type="Proteomes" id="UP000006310"/>
    </source>
</evidence>
<keyword evidence="5" id="KW-1185">Reference proteome</keyword>
<dbReference type="InterPro" id="IPR052837">
    <property type="entry name" value="Mitoribosomal_bS21"/>
</dbReference>
<accession>J7S4S4</accession>
<dbReference type="OrthoDB" id="2501249at2759"/>
<evidence type="ECO:0000256" key="2">
    <source>
        <dbReference type="ARBA" id="ARBA00022980"/>
    </source>
</evidence>
<evidence type="ECO:0000313" key="4">
    <source>
        <dbReference type="EMBL" id="CCK69444.1"/>
    </source>
</evidence>
<dbReference type="Pfam" id="PF01165">
    <property type="entry name" value="Ribosomal_S21"/>
    <property type="match status" value="1"/>
</dbReference>
<dbReference type="KEGG" id="kng:KNAG_0C03370"/>
<reference evidence="5" key="2">
    <citation type="submission" date="2012-08" db="EMBL/GenBank/DDBJ databases">
        <title>Genome sequence of Kazachstania naganishii.</title>
        <authorList>
            <person name="Gordon J.L."/>
            <person name="Armisen D."/>
            <person name="Proux-Wera E."/>
            <person name="OhEigeartaigh S.S."/>
            <person name="Byrne K.P."/>
            <person name="Wolfe K.H."/>
        </authorList>
    </citation>
    <scope>NUCLEOTIDE SEQUENCE [LARGE SCALE GENOMIC DNA]</scope>
    <source>
        <strain evidence="5">ATCC MYA-139 / BCRC 22969 / CBS 8797 / CCRC 22969 / KCTC 17520 / NBRC 10181 / NCYC 3082</strain>
    </source>
</reference>
<proteinExistence type="inferred from homology"/>
<dbReference type="STRING" id="1071383.J7S4S4"/>
<reference evidence="4 5" key="1">
    <citation type="journal article" date="2011" name="Proc. Natl. Acad. Sci. U.S.A.">
        <title>Evolutionary erosion of yeast sex chromosomes by mating-type switching accidents.</title>
        <authorList>
            <person name="Gordon J.L."/>
            <person name="Armisen D."/>
            <person name="Proux-Wera E."/>
            <person name="Oheigeartaigh S.S."/>
            <person name="Byrne K.P."/>
            <person name="Wolfe K.H."/>
        </authorList>
    </citation>
    <scope>NUCLEOTIDE SEQUENCE [LARGE SCALE GENOMIC DNA]</scope>
    <source>
        <strain evidence="5">ATCC MYA-139 / BCRC 22969 / CBS 8797 / CCRC 22969 / KCTC 17520 / NBRC 10181 / NCYC 3082</strain>
    </source>
</reference>
<dbReference type="Proteomes" id="UP000006310">
    <property type="component" value="Chromosome 3"/>
</dbReference>
<keyword evidence="2" id="KW-0689">Ribosomal protein</keyword>
<evidence type="ECO:0000256" key="1">
    <source>
        <dbReference type="ARBA" id="ARBA00006640"/>
    </source>
</evidence>
<sequence length="143" mass="16031">MSSRRGCRLFDRITSAGCWTRRWTSGCPPPAGSSTRDAASKASANRAALLENTEIKELAMASRYGPRAGRTVSVHNNDTTSACRSLDSTLYANSIAQDRRAQRFYMKPGKRAEQKTALRHRKTFMKGFKHLMDIVQDAKRKGY</sequence>
<dbReference type="PANTHER" id="PTHR41237:SF1">
    <property type="entry name" value="SMALL RIBOSOMAL SUBUNIT PROTEIN BS21M"/>
    <property type="match status" value="1"/>
</dbReference>
<dbReference type="GeneID" id="34525124"/>
<dbReference type="GO" id="GO:0005763">
    <property type="term" value="C:mitochondrial small ribosomal subunit"/>
    <property type="evidence" value="ECO:0007669"/>
    <property type="project" value="EnsemblFungi"/>
</dbReference>
<dbReference type="PANTHER" id="PTHR41237">
    <property type="entry name" value="37S RIBOSOMAL PROTEIN MRP21, MITOCHONDRIAL"/>
    <property type="match status" value="1"/>
</dbReference>
<gene>
    <name evidence="4" type="primary">KNAG0C03370</name>
    <name evidence="4" type="ordered locus">KNAG_0C03370</name>
</gene>
<evidence type="ECO:0000256" key="3">
    <source>
        <dbReference type="ARBA" id="ARBA00023274"/>
    </source>
</evidence>
<evidence type="ECO:0008006" key="6">
    <source>
        <dbReference type="Google" id="ProtNLM"/>
    </source>
</evidence>
<dbReference type="EMBL" id="HE978316">
    <property type="protein sequence ID" value="CCK69444.1"/>
    <property type="molecule type" value="Genomic_DNA"/>
</dbReference>
<comment type="similarity">
    <text evidence="1">Belongs to the bacterial ribosomal protein bS21 family.</text>
</comment>
<dbReference type="HOGENOM" id="CLU_1806451_0_0_1"/>
<dbReference type="GO" id="GO:0070124">
    <property type="term" value="P:mitochondrial translational initiation"/>
    <property type="evidence" value="ECO:0007669"/>
    <property type="project" value="EnsemblFungi"/>
</dbReference>
<dbReference type="GO" id="GO:0003735">
    <property type="term" value="F:structural constituent of ribosome"/>
    <property type="evidence" value="ECO:0007669"/>
    <property type="project" value="EnsemblFungi"/>
</dbReference>
<protein>
    <recommendedName>
        <fullName evidence="6">Ribosomal protein S21</fullName>
    </recommendedName>
</protein>
<dbReference type="eggNOG" id="ENOG502SYGP">
    <property type="taxonomic scope" value="Eukaryota"/>
</dbReference>
<dbReference type="RefSeq" id="XP_022463690.1">
    <property type="nucleotide sequence ID" value="XM_022607056.1"/>
</dbReference>
<dbReference type="AlphaFoldDB" id="J7S4S4"/>
<keyword evidence="3" id="KW-0687">Ribonucleoprotein</keyword>